<sequence>MAYLLVIGTRKGLFTARSEDRRGWEVSGPHRLDEANDAGMSPVYTVGINPHTKRLLAGTESWHFGPSVWHSDDLGATWTEPGAPPIAFPEDTGASLTRAWQFAFGADPETVYAGVEPHALFRSDDGGTSFELVRALWEHPHRTDWSPGAGGAAIHTVLPGTLGSGRRSPEAITVAMSTGGVYQTEDDGASWAPANRGIAAGFLPDEEPEYGQCVHKVAAASDGSFYAQNHHGVYRSADPAADGWSRIEEGLPTDFGFAVVAHPHRPESALNFPVVSQEVHFPPGYRLSAYRTDDGGGSWRAVNEGLPADPYFGIVLRDAACTDGADVPGFYFGTRSGDVYAATDDGGRWEPVAAHLPDVLCVRAAEV</sequence>
<dbReference type="SUPFAM" id="SSF110296">
    <property type="entry name" value="Oligoxyloglucan reducing end-specific cellobiohydrolase"/>
    <property type="match status" value="1"/>
</dbReference>
<evidence type="ECO:0000313" key="1">
    <source>
        <dbReference type="EMBL" id="MBB5494436.1"/>
    </source>
</evidence>
<dbReference type="Gene3D" id="2.130.10.10">
    <property type="entry name" value="YVTN repeat-like/Quinoprotein amine dehydrogenase"/>
    <property type="match status" value="1"/>
</dbReference>
<dbReference type="GO" id="GO:0010411">
    <property type="term" value="P:xyloglucan metabolic process"/>
    <property type="evidence" value="ECO:0007669"/>
    <property type="project" value="TreeGrafter"/>
</dbReference>
<dbReference type="PANTHER" id="PTHR43739">
    <property type="entry name" value="XYLOGLUCANASE (EUROFUNG)"/>
    <property type="match status" value="1"/>
</dbReference>
<dbReference type="InterPro" id="IPR015943">
    <property type="entry name" value="WD40/YVTN_repeat-like_dom_sf"/>
</dbReference>
<proteinExistence type="predicted"/>
<accession>A0A840WS23</accession>
<dbReference type="Proteomes" id="UP000579647">
    <property type="component" value="Unassembled WGS sequence"/>
</dbReference>
<evidence type="ECO:0000313" key="2">
    <source>
        <dbReference type="Proteomes" id="UP000579647"/>
    </source>
</evidence>
<dbReference type="PANTHER" id="PTHR43739:SF5">
    <property type="entry name" value="EXO-ALPHA-SIALIDASE"/>
    <property type="match status" value="1"/>
</dbReference>
<dbReference type="EMBL" id="JACHDO010000001">
    <property type="protein sequence ID" value="MBB5494436.1"/>
    <property type="molecule type" value="Genomic_DNA"/>
</dbReference>
<reference evidence="1 2" key="1">
    <citation type="submission" date="2020-08" db="EMBL/GenBank/DDBJ databases">
        <title>Sequencing the genomes of 1000 actinobacteria strains.</title>
        <authorList>
            <person name="Klenk H.-P."/>
        </authorList>
    </citation>
    <scope>NUCLEOTIDE SEQUENCE [LARGE SCALE GENOMIC DNA]</scope>
    <source>
        <strain evidence="1 2">DSM 44598</strain>
    </source>
</reference>
<dbReference type="AlphaFoldDB" id="A0A840WS23"/>
<organism evidence="1 2">
    <name type="scientific">Nocardiopsis metallicus</name>
    <dbReference type="NCBI Taxonomy" id="179819"/>
    <lineage>
        <taxon>Bacteria</taxon>
        <taxon>Bacillati</taxon>
        <taxon>Actinomycetota</taxon>
        <taxon>Actinomycetes</taxon>
        <taxon>Streptosporangiales</taxon>
        <taxon>Nocardiopsidaceae</taxon>
        <taxon>Nocardiopsis</taxon>
    </lineage>
</organism>
<dbReference type="RefSeq" id="WP_184367919.1">
    <property type="nucleotide sequence ID" value="NZ_BAAAKM010000012.1"/>
</dbReference>
<gene>
    <name evidence="1" type="ORF">HNR07_005573</name>
</gene>
<name>A0A840WS23_9ACTN</name>
<comment type="caution">
    <text evidence="1">The sequence shown here is derived from an EMBL/GenBank/DDBJ whole genome shotgun (WGS) entry which is preliminary data.</text>
</comment>
<dbReference type="InterPro" id="IPR052025">
    <property type="entry name" value="Xyloglucanase_GH74"/>
</dbReference>
<protein>
    <submittedName>
        <fullName evidence="1">Photosystem II stability/assembly factor-like uncharacterized protein</fullName>
    </submittedName>
</protein>
<keyword evidence="2" id="KW-1185">Reference proteome</keyword>